<dbReference type="OrthoDB" id="10393533at2759"/>
<accession>A0A1X7R7X9</accession>
<feature type="compositionally biased region" description="Polar residues" evidence="1">
    <location>
        <begin position="105"/>
        <end position="114"/>
    </location>
</feature>
<keyword evidence="3" id="KW-1185">Reference proteome</keyword>
<protein>
    <submittedName>
        <fullName evidence="2">Uncharacterized protein</fullName>
    </submittedName>
</protein>
<dbReference type="AlphaFoldDB" id="A0A1X7R7X9"/>
<dbReference type="EMBL" id="FXLY01000009">
    <property type="protein sequence ID" value="SMN21745.1"/>
    <property type="molecule type" value="Genomic_DNA"/>
</dbReference>
<feature type="region of interest" description="Disordered" evidence="1">
    <location>
        <begin position="100"/>
        <end position="134"/>
    </location>
</feature>
<evidence type="ECO:0000256" key="1">
    <source>
        <dbReference type="SAM" id="MobiDB-lite"/>
    </source>
</evidence>
<name>A0A1X7R7X9_9SACH</name>
<sequence>MPTIAPNTNIEQLVQLIDQFMEDLDAPLESLIKLFRISCNRIGYPIIKNILESTGVLRYHSSLTIPSNISHSTGIFQSTPQTVRRYKLLNRTGWDQYKQDDLRQTEPTLTTENKNSSERSHLSSLFSSSAPNGDTERTTIHEFIQDYMYPLHKPQMDKNQKYKVFQILFHSKDEELPIKKELSLSIRRHKFRRWKNK</sequence>
<evidence type="ECO:0000313" key="3">
    <source>
        <dbReference type="Proteomes" id="UP000196158"/>
    </source>
</evidence>
<evidence type="ECO:0000313" key="2">
    <source>
        <dbReference type="EMBL" id="SMN21745.1"/>
    </source>
</evidence>
<dbReference type="Proteomes" id="UP000196158">
    <property type="component" value="Unassembled WGS sequence"/>
</dbReference>
<proteinExistence type="predicted"/>
<reference evidence="2 3" key="1">
    <citation type="submission" date="2017-04" db="EMBL/GenBank/DDBJ databases">
        <authorList>
            <person name="Afonso C.L."/>
            <person name="Miller P.J."/>
            <person name="Scott M.A."/>
            <person name="Spackman E."/>
            <person name="Goraichik I."/>
            <person name="Dimitrov K.M."/>
            <person name="Suarez D.L."/>
            <person name="Swayne D.E."/>
        </authorList>
    </citation>
    <scope>NUCLEOTIDE SEQUENCE [LARGE SCALE GENOMIC DNA]</scope>
</reference>
<organism evidence="2 3">
    <name type="scientific">Maudiozyma saulgeensis</name>
    <dbReference type="NCBI Taxonomy" id="1789683"/>
    <lineage>
        <taxon>Eukaryota</taxon>
        <taxon>Fungi</taxon>
        <taxon>Dikarya</taxon>
        <taxon>Ascomycota</taxon>
        <taxon>Saccharomycotina</taxon>
        <taxon>Saccharomycetes</taxon>
        <taxon>Saccharomycetales</taxon>
        <taxon>Saccharomycetaceae</taxon>
        <taxon>Maudiozyma</taxon>
    </lineage>
</organism>
<gene>
    <name evidence="2" type="ORF">KASA_0J00473G</name>
</gene>